<keyword evidence="6" id="KW-0735">Signal-anchor</keyword>
<dbReference type="EMBL" id="CALNXK010000058">
    <property type="protein sequence ID" value="CAH3136797.1"/>
    <property type="molecule type" value="Genomic_DNA"/>
</dbReference>
<evidence type="ECO:0000256" key="3">
    <source>
        <dbReference type="ARBA" id="ARBA00022676"/>
    </source>
</evidence>
<comment type="subcellular location">
    <subcellularLocation>
        <location evidence="1">Membrane</location>
        <topology evidence="1">Single-pass type II membrane protein</topology>
    </subcellularLocation>
</comment>
<keyword evidence="12" id="KW-1185">Reference proteome</keyword>
<name>A0ABN8P7H2_9CNID</name>
<keyword evidence="9" id="KW-0325">Glycoprotein</keyword>
<dbReference type="InterPro" id="IPR003406">
    <property type="entry name" value="Glyco_trans_14"/>
</dbReference>
<dbReference type="PANTHER" id="PTHR19297:SF191">
    <property type="entry name" value="PROTEIN XYLOSYLTRANSFERASE"/>
    <property type="match status" value="1"/>
</dbReference>
<evidence type="ECO:0000256" key="6">
    <source>
        <dbReference type="ARBA" id="ARBA00022968"/>
    </source>
</evidence>
<keyword evidence="4" id="KW-0808">Transferase</keyword>
<comment type="pathway">
    <text evidence="2">Protein modification; protein glycosylation.</text>
</comment>
<evidence type="ECO:0000256" key="2">
    <source>
        <dbReference type="ARBA" id="ARBA00004922"/>
    </source>
</evidence>
<evidence type="ECO:0000313" key="11">
    <source>
        <dbReference type="EMBL" id="CAH3136797.1"/>
    </source>
</evidence>
<dbReference type="PANTHER" id="PTHR19297">
    <property type="entry name" value="GLYCOSYLTRANSFERASE 14 FAMILY MEMBER"/>
    <property type="match status" value="1"/>
</dbReference>
<evidence type="ECO:0000256" key="9">
    <source>
        <dbReference type="ARBA" id="ARBA00023180"/>
    </source>
</evidence>
<comment type="similarity">
    <text evidence="10">Belongs to the glycosyltransferase 14 family.</text>
</comment>
<evidence type="ECO:0000256" key="1">
    <source>
        <dbReference type="ARBA" id="ARBA00004606"/>
    </source>
</evidence>
<evidence type="ECO:0000313" key="12">
    <source>
        <dbReference type="Proteomes" id="UP001159405"/>
    </source>
</evidence>
<reference evidence="11 12" key="1">
    <citation type="submission" date="2022-05" db="EMBL/GenBank/DDBJ databases">
        <authorList>
            <consortium name="Genoscope - CEA"/>
            <person name="William W."/>
        </authorList>
    </citation>
    <scope>NUCLEOTIDE SEQUENCE [LARGE SCALE GENOMIC DNA]</scope>
</reference>
<sequence length="390" mass="44857">MEWGTPVEWGCVEISWLKGKTDFYGVINAQVFQGYNASQEKDFTKWERCKRLISGQDTLNKTGTLSKDSEILGIYRIDQDCARVLYTRFVHPPVSKEEEQLPIAFGLTVHKGACLLERLLRAIYMPNNVYCIHIDKKASAVFRTAIMAIIRCLSNVFIAANSVDVVWGHITLVEAQFSCMEELLKSPVKWKYYISLVGQDFPLYDNKQIVRALQGLNNTNNIGSSPMPFSHRIKKGPPPHNISIYKGSTHIIALREFVDFALHSQIAKDFYEFLKETKIPDETIYASLQQLSGAPGGIKGNQPKWIQRAMHWNGGRRTHRGCLGMWKREICWISLKDLRWALREDNKEKLFVHKIPFDFNEELIECILVARQGRKYATALWKGEENVQKE</sequence>
<proteinExistence type="inferred from homology"/>
<gene>
    <name evidence="11" type="ORF">PLOB_00038637</name>
</gene>
<organism evidence="11 12">
    <name type="scientific">Porites lobata</name>
    <dbReference type="NCBI Taxonomy" id="104759"/>
    <lineage>
        <taxon>Eukaryota</taxon>
        <taxon>Metazoa</taxon>
        <taxon>Cnidaria</taxon>
        <taxon>Anthozoa</taxon>
        <taxon>Hexacorallia</taxon>
        <taxon>Scleractinia</taxon>
        <taxon>Fungiina</taxon>
        <taxon>Poritidae</taxon>
        <taxon>Porites</taxon>
    </lineage>
</organism>
<keyword evidence="8" id="KW-0472">Membrane</keyword>
<keyword evidence="7" id="KW-1133">Transmembrane helix</keyword>
<protein>
    <submittedName>
        <fullName evidence="11">Uncharacterized protein</fullName>
    </submittedName>
</protein>
<keyword evidence="3" id="KW-0328">Glycosyltransferase</keyword>
<evidence type="ECO:0000256" key="8">
    <source>
        <dbReference type="ARBA" id="ARBA00023136"/>
    </source>
</evidence>
<evidence type="ECO:0000256" key="4">
    <source>
        <dbReference type="ARBA" id="ARBA00022679"/>
    </source>
</evidence>
<dbReference type="Pfam" id="PF02485">
    <property type="entry name" value="Branch"/>
    <property type="match status" value="1"/>
</dbReference>
<comment type="caution">
    <text evidence="11">The sequence shown here is derived from an EMBL/GenBank/DDBJ whole genome shotgun (WGS) entry which is preliminary data.</text>
</comment>
<evidence type="ECO:0000256" key="10">
    <source>
        <dbReference type="ARBA" id="ARBA00038150"/>
    </source>
</evidence>
<dbReference type="Proteomes" id="UP001159405">
    <property type="component" value="Unassembled WGS sequence"/>
</dbReference>
<evidence type="ECO:0000256" key="5">
    <source>
        <dbReference type="ARBA" id="ARBA00022692"/>
    </source>
</evidence>
<evidence type="ECO:0000256" key="7">
    <source>
        <dbReference type="ARBA" id="ARBA00022989"/>
    </source>
</evidence>
<keyword evidence="5" id="KW-0812">Transmembrane</keyword>
<accession>A0ABN8P7H2</accession>